<keyword evidence="2" id="KW-0560">Oxidoreductase</keyword>
<evidence type="ECO:0000313" key="3">
    <source>
        <dbReference type="EMBL" id="TNH40438.1"/>
    </source>
</evidence>
<reference evidence="3 4" key="1">
    <citation type="submission" date="2019-06" db="EMBL/GenBank/DDBJ databases">
        <authorList>
            <person name="Li J."/>
        </authorList>
    </citation>
    <scope>NUCLEOTIDE SEQUENCE [LARGE SCALE GENOMIC DNA]</scope>
    <source>
        <strain evidence="3 4">CGMCC 1.8012</strain>
    </source>
</reference>
<evidence type="ECO:0000313" key="4">
    <source>
        <dbReference type="Proteomes" id="UP000304880"/>
    </source>
</evidence>
<dbReference type="AlphaFoldDB" id="A0A5C4R957"/>
<dbReference type="Gene3D" id="3.40.50.720">
    <property type="entry name" value="NAD(P)-binding Rossmann-like Domain"/>
    <property type="match status" value="1"/>
</dbReference>
<dbReference type="Pfam" id="PF13561">
    <property type="entry name" value="adh_short_C2"/>
    <property type="match status" value="1"/>
</dbReference>
<comment type="caution">
    <text evidence="3">The sequence shown here is derived from an EMBL/GenBank/DDBJ whole genome shotgun (WGS) entry which is preliminary data.</text>
</comment>
<sequence>MPDTLQNPLAIVTGADSGIGRATAIALAKAGHDLLITYRSDRDGASETVSKITQIGRRARHVRCDQSVPDDIAAMFADLDDRGIAARVLVNNAGIDANGTPAAQMTDDDWLKTIATDLTGPFMLCRAFATRAVRAGNGGRIVNVSSIHEDTPRIGSAAYDAAKGGLRMLTRTLALELAGDAITVNNVAPGMILTPINQAAKDDPDLRRKMEKNIPLGRAGEPHEVADLIAFLASDAAAYVTGQSFFIDGGLSINLGQGA</sequence>
<protein>
    <submittedName>
        <fullName evidence="3">SDR family oxidoreductase</fullName>
    </submittedName>
</protein>
<dbReference type="RefSeq" id="WP_139597937.1">
    <property type="nucleotide sequence ID" value="NZ_VDDC01000008.1"/>
</dbReference>
<dbReference type="InterPro" id="IPR002347">
    <property type="entry name" value="SDR_fam"/>
</dbReference>
<keyword evidence="4" id="KW-1185">Reference proteome</keyword>
<dbReference type="NCBIfam" id="NF009466">
    <property type="entry name" value="PRK12826.1-2"/>
    <property type="match status" value="1"/>
</dbReference>
<dbReference type="PRINTS" id="PR00080">
    <property type="entry name" value="SDRFAMILY"/>
</dbReference>
<evidence type="ECO:0000256" key="2">
    <source>
        <dbReference type="ARBA" id="ARBA00023002"/>
    </source>
</evidence>
<dbReference type="SUPFAM" id="SSF51735">
    <property type="entry name" value="NAD(P)-binding Rossmann-fold domains"/>
    <property type="match status" value="1"/>
</dbReference>
<dbReference type="PANTHER" id="PTHR42879">
    <property type="entry name" value="3-OXOACYL-(ACYL-CARRIER-PROTEIN) REDUCTASE"/>
    <property type="match status" value="1"/>
</dbReference>
<dbReference type="Proteomes" id="UP000304880">
    <property type="component" value="Unassembled WGS sequence"/>
</dbReference>
<dbReference type="GO" id="GO:0016491">
    <property type="term" value="F:oxidoreductase activity"/>
    <property type="evidence" value="ECO:0007669"/>
    <property type="project" value="UniProtKB-KW"/>
</dbReference>
<dbReference type="PANTHER" id="PTHR42879:SF2">
    <property type="entry name" value="3-OXOACYL-[ACYL-CARRIER-PROTEIN] REDUCTASE FABG"/>
    <property type="match status" value="1"/>
</dbReference>
<accession>A0A5C4R957</accession>
<gene>
    <name evidence="3" type="ORF">FHD67_04310</name>
</gene>
<dbReference type="InterPro" id="IPR050259">
    <property type="entry name" value="SDR"/>
</dbReference>
<comment type="similarity">
    <text evidence="1">Belongs to the short-chain dehydrogenases/reductases (SDR) family.</text>
</comment>
<dbReference type="InterPro" id="IPR036291">
    <property type="entry name" value="NAD(P)-bd_dom_sf"/>
</dbReference>
<proteinExistence type="inferred from homology"/>
<dbReference type="FunFam" id="3.40.50.720:FF:000173">
    <property type="entry name" value="3-oxoacyl-[acyl-carrier protein] reductase"/>
    <property type="match status" value="1"/>
</dbReference>
<dbReference type="PRINTS" id="PR00081">
    <property type="entry name" value="GDHRDH"/>
</dbReference>
<dbReference type="EMBL" id="VDDC01000008">
    <property type="protein sequence ID" value="TNH40438.1"/>
    <property type="molecule type" value="Genomic_DNA"/>
</dbReference>
<organism evidence="3 4">
    <name type="scientific">Paracoccus haeundaensis</name>
    <dbReference type="NCBI Taxonomy" id="225362"/>
    <lineage>
        <taxon>Bacteria</taxon>
        <taxon>Pseudomonadati</taxon>
        <taxon>Pseudomonadota</taxon>
        <taxon>Alphaproteobacteria</taxon>
        <taxon>Rhodobacterales</taxon>
        <taxon>Paracoccaceae</taxon>
        <taxon>Paracoccus</taxon>
    </lineage>
</organism>
<dbReference type="NCBIfam" id="NF009384">
    <property type="entry name" value="PRK12743.1"/>
    <property type="match status" value="1"/>
</dbReference>
<evidence type="ECO:0000256" key="1">
    <source>
        <dbReference type="ARBA" id="ARBA00006484"/>
    </source>
</evidence>
<name>A0A5C4R957_9RHOB</name>